<name>D7D854_STAHD</name>
<gene>
    <name evidence="1" type="ordered locus">Shell_0837</name>
</gene>
<reference evidence="2" key="1">
    <citation type="submission" date="2010-05" db="EMBL/GenBank/DDBJ databases">
        <title>Complete sequence of Staphylothermus hellenicus DSM 12710.</title>
        <authorList>
            <consortium name="US DOE Joint Genome Institute"/>
            <person name="Lucas S."/>
            <person name="Copeland A."/>
            <person name="Lapidus A."/>
            <person name="Cheng J.-F."/>
            <person name="Bruce D."/>
            <person name="Goodwin L."/>
            <person name="Pitluck S."/>
            <person name="Davenport K."/>
            <person name="Detter J.C."/>
            <person name="Han C."/>
            <person name="Tapia R."/>
            <person name="Larimer F."/>
            <person name="Land M."/>
            <person name="Hauser L."/>
            <person name="Kyrpides N."/>
            <person name="Mikhailova N."/>
            <person name="Anderson I.J."/>
            <person name="Woyke T."/>
        </authorList>
    </citation>
    <scope>NUCLEOTIDE SEQUENCE [LARGE SCALE GENOMIC DNA]</scope>
    <source>
        <strain evidence="2">DSM 12710 / JCM 10830 / BK20S6-10-b1 / P8</strain>
    </source>
</reference>
<reference evidence="1 2" key="2">
    <citation type="journal article" date="2011" name="Stand. Genomic Sci.">
        <title>Complete genome sequence of Staphylothermus hellenicus P8.</title>
        <authorList>
            <person name="Anderson I."/>
            <person name="Wirth R."/>
            <person name="Lucas S."/>
            <person name="Copeland A."/>
            <person name="Lapidus A."/>
            <person name="Cheng J.F."/>
            <person name="Goodwin L."/>
            <person name="Pitluck S."/>
            <person name="Davenport K."/>
            <person name="Detter J.C."/>
            <person name="Han C."/>
            <person name="Tapia R."/>
            <person name="Land M."/>
            <person name="Hauser L."/>
            <person name="Pati A."/>
            <person name="Mikhailova N."/>
            <person name="Woyke T."/>
            <person name="Klenk H.P."/>
            <person name="Kyrpides N."/>
            <person name="Ivanova N."/>
        </authorList>
    </citation>
    <scope>NUCLEOTIDE SEQUENCE [LARGE SCALE GENOMIC DNA]</scope>
    <source>
        <strain evidence="2">DSM 12710 / JCM 10830 / BK20S6-10-b1 / P8</strain>
    </source>
</reference>
<evidence type="ECO:0000313" key="1">
    <source>
        <dbReference type="EMBL" id="ADI31950.1"/>
    </source>
</evidence>
<dbReference type="HOGENOM" id="CLU_1567230_0_0_2"/>
<proteinExistence type="predicted"/>
<keyword evidence="2" id="KW-1185">Reference proteome</keyword>
<dbReference type="AlphaFoldDB" id="D7D854"/>
<evidence type="ECO:0000313" key="2">
    <source>
        <dbReference type="Proteomes" id="UP000002573"/>
    </source>
</evidence>
<sequence>MSTRFDTLYKKDIQSFRVEKGGYKELRYKIPYASSVTIRVSATHPVLLNIAGPHIEQAEITGTREYKFTANPGSEAYIKFQGKSGFFAKPSDVTIEVELYTSKDAIKVSEELTNLLEVLKELGKDYYDLNKEHVQDVLKRIVNVWKILDNETKSKAKELMALAKKYESGS</sequence>
<dbReference type="GeneID" id="9234126"/>
<dbReference type="RefSeq" id="WP_013143148.1">
    <property type="nucleotide sequence ID" value="NC_014205.1"/>
</dbReference>
<dbReference type="Proteomes" id="UP000002573">
    <property type="component" value="Chromosome"/>
</dbReference>
<organism evidence="1 2">
    <name type="scientific">Staphylothermus hellenicus (strain DSM 12710 / JCM 10830 / BK20S6-10-b1 / P8)</name>
    <dbReference type="NCBI Taxonomy" id="591019"/>
    <lineage>
        <taxon>Archaea</taxon>
        <taxon>Thermoproteota</taxon>
        <taxon>Thermoprotei</taxon>
        <taxon>Desulfurococcales</taxon>
        <taxon>Desulfurococcaceae</taxon>
        <taxon>Staphylothermus</taxon>
    </lineage>
</organism>
<protein>
    <submittedName>
        <fullName evidence="1">Uncharacterized protein</fullName>
    </submittedName>
</protein>
<accession>D7D854</accession>
<dbReference type="KEGG" id="shc:Shell_0837"/>
<dbReference type="EMBL" id="CP002051">
    <property type="protein sequence ID" value="ADI31950.1"/>
    <property type="molecule type" value="Genomic_DNA"/>
</dbReference>